<dbReference type="EMBL" id="JAQLXO010000001">
    <property type="protein sequence ID" value="MDB7981215.1"/>
    <property type="molecule type" value="Genomic_DNA"/>
</dbReference>
<sequence length="71" mass="8542">MKNKGWILFNGIQFLLFLGFAIFLLLRRVDGHGAIQTFEAKWMSLIVWLLFYLGLLLIEWGMYWIIQHIKR</sequence>
<reference evidence="2" key="2">
    <citation type="submission" date="2023-01" db="EMBL/GenBank/DDBJ databases">
        <title>Human gut microbiome strain richness.</title>
        <authorList>
            <person name="Chen-Liaw A."/>
        </authorList>
    </citation>
    <scope>NUCLEOTIDE SEQUENCE</scope>
    <source>
        <strain evidence="2">D8_m1001271B151109d0_201107</strain>
    </source>
</reference>
<keyword evidence="1" id="KW-0812">Transmembrane</keyword>
<feature type="transmembrane region" description="Helical" evidence="1">
    <location>
        <begin position="46"/>
        <end position="66"/>
    </location>
</feature>
<feature type="transmembrane region" description="Helical" evidence="1">
    <location>
        <begin position="7"/>
        <end position="26"/>
    </location>
</feature>
<keyword evidence="1" id="KW-1133">Transmembrane helix</keyword>
<reference evidence="3 4" key="1">
    <citation type="submission" date="2018-08" db="EMBL/GenBank/DDBJ databases">
        <title>A genome reference for cultivated species of the human gut microbiota.</title>
        <authorList>
            <person name="Zou Y."/>
            <person name="Xue W."/>
            <person name="Luo G."/>
        </authorList>
    </citation>
    <scope>NUCLEOTIDE SEQUENCE [LARGE SCALE GENOMIC DNA]</scope>
    <source>
        <strain evidence="3 4">TF08-11</strain>
    </source>
</reference>
<protein>
    <submittedName>
        <fullName evidence="3">DUF3923 family protein</fullName>
    </submittedName>
</protein>
<organism evidence="3 4">
    <name type="scientific">Faecalicoccus pleomorphus</name>
    <dbReference type="NCBI Taxonomy" id="1323"/>
    <lineage>
        <taxon>Bacteria</taxon>
        <taxon>Bacillati</taxon>
        <taxon>Bacillota</taxon>
        <taxon>Erysipelotrichia</taxon>
        <taxon>Erysipelotrichales</taxon>
        <taxon>Erysipelotrichaceae</taxon>
        <taxon>Faecalicoccus</taxon>
    </lineage>
</organism>
<gene>
    <name evidence="3" type="ORF">DXC78_01465</name>
    <name evidence="2" type="ORF">PND82_00095</name>
</gene>
<dbReference type="EMBL" id="QUSK01000002">
    <property type="protein sequence ID" value="RGD78098.1"/>
    <property type="molecule type" value="Genomic_DNA"/>
</dbReference>
<evidence type="ECO:0000313" key="4">
    <source>
        <dbReference type="Proteomes" id="UP000260721"/>
    </source>
</evidence>
<dbReference type="RefSeq" id="WP_117445385.1">
    <property type="nucleotide sequence ID" value="NZ_JAQLXO010000001.1"/>
</dbReference>
<evidence type="ECO:0000313" key="2">
    <source>
        <dbReference type="EMBL" id="MDB7981215.1"/>
    </source>
</evidence>
<evidence type="ECO:0000256" key="1">
    <source>
        <dbReference type="SAM" id="Phobius"/>
    </source>
</evidence>
<evidence type="ECO:0000313" key="3">
    <source>
        <dbReference type="EMBL" id="RGD78098.1"/>
    </source>
</evidence>
<dbReference type="Proteomes" id="UP000260721">
    <property type="component" value="Unassembled WGS sequence"/>
</dbReference>
<dbReference type="InterPro" id="IPR025037">
    <property type="entry name" value="DUF3923"/>
</dbReference>
<keyword evidence="1" id="KW-0472">Membrane</keyword>
<accession>A0A3E3E878</accession>
<name>A0A3E3E878_9FIRM</name>
<dbReference type="Proteomes" id="UP001212981">
    <property type="component" value="Unassembled WGS sequence"/>
</dbReference>
<dbReference type="AlphaFoldDB" id="A0A3E3E878"/>
<comment type="caution">
    <text evidence="3">The sequence shown here is derived from an EMBL/GenBank/DDBJ whole genome shotgun (WGS) entry which is preliminary data.</text>
</comment>
<dbReference type="Pfam" id="PF13061">
    <property type="entry name" value="DUF3923"/>
    <property type="match status" value="1"/>
</dbReference>
<proteinExistence type="predicted"/>